<dbReference type="Proteomes" id="UP000271974">
    <property type="component" value="Unassembled WGS sequence"/>
</dbReference>
<organism evidence="3 4">
    <name type="scientific">Elysia chlorotica</name>
    <name type="common">Eastern emerald elysia</name>
    <name type="synonym">Sea slug</name>
    <dbReference type="NCBI Taxonomy" id="188477"/>
    <lineage>
        <taxon>Eukaryota</taxon>
        <taxon>Metazoa</taxon>
        <taxon>Spiralia</taxon>
        <taxon>Lophotrochozoa</taxon>
        <taxon>Mollusca</taxon>
        <taxon>Gastropoda</taxon>
        <taxon>Heterobranchia</taxon>
        <taxon>Euthyneura</taxon>
        <taxon>Panpulmonata</taxon>
        <taxon>Sacoglossa</taxon>
        <taxon>Placobranchoidea</taxon>
        <taxon>Plakobranchidae</taxon>
        <taxon>Elysia</taxon>
    </lineage>
</organism>
<dbReference type="EMBL" id="RQTK01000507">
    <property type="protein sequence ID" value="RUS78483.1"/>
    <property type="molecule type" value="Genomic_DNA"/>
</dbReference>
<sequence>MLQNDRHLTESELRSKGEFCLLGDELIEGGKKSKMTNGISYREVRQFHTNEHLVRFYFTTRCYNSYFETILKDLKEGPMPDVVIMNSCLWDITRYGTDSIKDYKANLQKLFSRLHQCLPKECLVIWTTTLPISSSARGGFLVPEIEFMSTTLRLDILEANYYAKNLAADHGFDVLDLHFYLRHYLHCRVKDGIHWDMMAHRYITNLLLSHVCDAWNLPMPAKTSRTFGSYGSVAGAQRRYNDWANSNHNFDNWKYGDRCQEPYRHRTDFTSDEIDCNRRYDGPVARMQNEPRRLWNGPCGLQEQQRWDRNTNNNNICSSLGRMAFSSLTNNFHSGTSSWAPVLNQPQNFHWQSYEQNSFHAQAPNRRYARRPTNPYSRRY</sequence>
<reference evidence="3 4" key="1">
    <citation type="submission" date="2019-01" db="EMBL/GenBank/DDBJ databases">
        <title>A draft genome assembly of the solar-powered sea slug Elysia chlorotica.</title>
        <authorList>
            <person name="Cai H."/>
            <person name="Li Q."/>
            <person name="Fang X."/>
            <person name="Li J."/>
            <person name="Curtis N.E."/>
            <person name="Altenburger A."/>
            <person name="Shibata T."/>
            <person name="Feng M."/>
            <person name="Maeda T."/>
            <person name="Schwartz J.A."/>
            <person name="Shigenobu S."/>
            <person name="Lundholm N."/>
            <person name="Nishiyama T."/>
            <person name="Yang H."/>
            <person name="Hasebe M."/>
            <person name="Li S."/>
            <person name="Pierce S.K."/>
            <person name="Wang J."/>
        </authorList>
    </citation>
    <scope>NUCLEOTIDE SEQUENCE [LARGE SCALE GENOMIC DNA]</scope>
    <source>
        <strain evidence="3">EC2010</strain>
        <tissue evidence="3">Whole organism of an adult</tissue>
    </source>
</reference>
<dbReference type="InterPro" id="IPR036514">
    <property type="entry name" value="SGNH_hydro_sf"/>
</dbReference>
<evidence type="ECO:0000256" key="2">
    <source>
        <dbReference type="SAM" id="MobiDB-lite"/>
    </source>
</evidence>
<evidence type="ECO:0008006" key="5">
    <source>
        <dbReference type="Google" id="ProtNLM"/>
    </source>
</evidence>
<evidence type="ECO:0000313" key="4">
    <source>
        <dbReference type="Proteomes" id="UP000271974"/>
    </source>
</evidence>
<feature type="region of interest" description="Disordered" evidence="2">
    <location>
        <begin position="360"/>
        <end position="380"/>
    </location>
</feature>
<dbReference type="OrthoDB" id="9975373at2759"/>
<comment type="similarity">
    <text evidence="1">Belongs to the PC-esterase family.</text>
</comment>
<evidence type="ECO:0000313" key="3">
    <source>
        <dbReference type="EMBL" id="RUS78483.1"/>
    </source>
</evidence>
<dbReference type="Gene3D" id="3.40.50.1110">
    <property type="entry name" value="SGNH hydrolase"/>
    <property type="match status" value="1"/>
</dbReference>
<gene>
    <name evidence="3" type="ORF">EGW08_013771</name>
</gene>
<dbReference type="PANTHER" id="PTHR14469">
    <property type="entry name" value="SARCOMA ANTIGEN NY-SAR-23"/>
    <property type="match status" value="1"/>
</dbReference>
<dbReference type="SUPFAM" id="SSF52266">
    <property type="entry name" value="SGNH hydrolase"/>
    <property type="match status" value="1"/>
</dbReference>
<evidence type="ECO:0000256" key="1">
    <source>
        <dbReference type="ARBA" id="ARBA00037957"/>
    </source>
</evidence>
<accession>A0A3S1BYV1</accession>
<proteinExistence type="inferred from homology"/>
<dbReference type="AlphaFoldDB" id="A0A3S1BYV1"/>
<keyword evidence="4" id="KW-1185">Reference proteome</keyword>
<dbReference type="STRING" id="188477.A0A3S1BYV1"/>
<name>A0A3S1BYV1_ELYCH</name>
<protein>
    <recommendedName>
        <fullName evidence="5">PC-esterase domain-containing protein 1A</fullName>
    </recommendedName>
</protein>
<dbReference type="PANTHER" id="PTHR14469:SF0">
    <property type="entry name" value="FAMILY WITH SEQUENCE SIMILARITY 113"/>
    <property type="match status" value="1"/>
</dbReference>
<comment type="caution">
    <text evidence="3">The sequence shown here is derived from an EMBL/GenBank/DDBJ whole genome shotgun (WGS) entry which is preliminary data.</text>
</comment>